<reference evidence="4 5" key="1">
    <citation type="submission" date="2019-09" db="EMBL/GenBank/DDBJ databases">
        <title>Serinicoccus pratensis sp. nov., isolated from meadow soil.</title>
        <authorList>
            <person name="Zhang W."/>
        </authorList>
    </citation>
    <scope>NUCLEOTIDE SEQUENCE [LARGE SCALE GENOMIC DNA]</scope>
    <source>
        <strain evidence="4 5">W204</strain>
    </source>
</reference>
<name>A0A5J6V7R1_9MICO</name>
<evidence type="ECO:0000256" key="1">
    <source>
        <dbReference type="SAM" id="MobiDB-lite"/>
    </source>
</evidence>
<keyword evidence="2" id="KW-1133">Transmembrane helix</keyword>
<feature type="transmembrane region" description="Helical" evidence="2">
    <location>
        <begin position="196"/>
        <end position="216"/>
    </location>
</feature>
<evidence type="ECO:0000313" key="4">
    <source>
        <dbReference type="EMBL" id="QFG69845.1"/>
    </source>
</evidence>
<keyword evidence="5" id="KW-1185">Reference proteome</keyword>
<accession>A0A5J6V7R1</accession>
<evidence type="ECO:0000313" key="5">
    <source>
        <dbReference type="Proteomes" id="UP000326546"/>
    </source>
</evidence>
<sequence>MRRTTFRLALAAGTSAVLLSAGPALATTPPDDWADRFTELSGYSDVSCLVSTIPGGESSVFISEQQWSPLLQGDNEFMGVALELTNGTAEHSPFLGFGEDHIYSSSSGESIERAVVCQGVPAGEAAPADPGDDADESTEDDATDDDATDDDATDDDATDDDATDDDATDADDEDADQASGPPVETDGPSSMSGANLGLIGGAALALAGVGITGFALRRRA</sequence>
<feature type="compositionally biased region" description="Acidic residues" evidence="1">
    <location>
        <begin position="130"/>
        <end position="176"/>
    </location>
</feature>
<dbReference type="EMBL" id="CP044427">
    <property type="protein sequence ID" value="QFG69845.1"/>
    <property type="molecule type" value="Genomic_DNA"/>
</dbReference>
<feature type="region of interest" description="Disordered" evidence="1">
    <location>
        <begin position="122"/>
        <end position="196"/>
    </location>
</feature>
<dbReference type="KEGG" id="serw:FY030_15060"/>
<keyword evidence="2" id="KW-0812">Transmembrane</keyword>
<feature type="chain" id="PRO_5023887291" description="LPXTG cell wall anchor domain-containing protein" evidence="3">
    <location>
        <begin position="27"/>
        <end position="220"/>
    </location>
</feature>
<dbReference type="Proteomes" id="UP000326546">
    <property type="component" value="Chromosome"/>
</dbReference>
<protein>
    <recommendedName>
        <fullName evidence="6">LPXTG cell wall anchor domain-containing protein</fullName>
    </recommendedName>
</protein>
<dbReference type="AlphaFoldDB" id="A0A5J6V7R1"/>
<organism evidence="4 5">
    <name type="scientific">Ornithinimicrobium pratense</name>
    <dbReference type="NCBI Taxonomy" id="2593973"/>
    <lineage>
        <taxon>Bacteria</taxon>
        <taxon>Bacillati</taxon>
        <taxon>Actinomycetota</taxon>
        <taxon>Actinomycetes</taxon>
        <taxon>Micrococcales</taxon>
        <taxon>Ornithinimicrobiaceae</taxon>
        <taxon>Ornithinimicrobium</taxon>
    </lineage>
</organism>
<evidence type="ECO:0008006" key="6">
    <source>
        <dbReference type="Google" id="ProtNLM"/>
    </source>
</evidence>
<evidence type="ECO:0000256" key="2">
    <source>
        <dbReference type="SAM" id="Phobius"/>
    </source>
</evidence>
<feature type="signal peptide" evidence="3">
    <location>
        <begin position="1"/>
        <end position="26"/>
    </location>
</feature>
<dbReference type="RefSeq" id="WP_158062339.1">
    <property type="nucleotide sequence ID" value="NZ_CP044427.1"/>
</dbReference>
<keyword evidence="3" id="KW-0732">Signal</keyword>
<gene>
    <name evidence="4" type="ORF">FY030_15060</name>
</gene>
<keyword evidence="2" id="KW-0472">Membrane</keyword>
<proteinExistence type="predicted"/>
<dbReference type="OrthoDB" id="9944725at2"/>
<evidence type="ECO:0000256" key="3">
    <source>
        <dbReference type="SAM" id="SignalP"/>
    </source>
</evidence>